<dbReference type="GO" id="GO:0006508">
    <property type="term" value="P:proteolysis"/>
    <property type="evidence" value="ECO:0007669"/>
    <property type="project" value="UniProtKB-KW"/>
</dbReference>
<protein>
    <recommendedName>
        <fullName evidence="5">Carboxypeptidase Q</fullName>
    </recommendedName>
    <alternativeName>
        <fullName evidence="20">Plasma glutamate carboxypeptidase</fullName>
    </alternativeName>
</protein>
<dbReference type="InterPro" id="IPR039866">
    <property type="entry name" value="CPQ"/>
</dbReference>
<keyword evidence="24" id="KW-1185">Reference proteome</keyword>
<comment type="subcellular location">
    <subcellularLocation>
        <location evidence="1">Endoplasmic reticulum</location>
    </subcellularLocation>
    <subcellularLocation>
        <location evidence="3">Golgi apparatus</location>
    </subcellularLocation>
    <subcellularLocation>
        <location evidence="2">Lysosome</location>
    </subcellularLocation>
    <subcellularLocation>
        <location evidence="4">Secreted</location>
    </subcellularLocation>
</comment>
<dbReference type="GO" id="GO:0004180">
    <property type="term" value="F:carboxypeptidase activity"/>
    <property type="evidence" value="ECO:0007669"/>
    <property type="project" value="UniProtKB-KW"/>
</dbReference>
<keyword evidence="7 23" id="KW-0121">Carboxypeptidase</keyword>
<evidence type="ECO:0000256" key="1">
    <source>
        <dbReference type="ARBA" id="ARBA00004240"/>
    </source>
</evidence>
<dbReference type="GO" id="GO:0005576">
    <property type="term" value="C:extracellular region"/>
    <property type="evidence" value="ECO:0007669"/>
    <property type="project" value="UniProtKB-SubCell"/>
</dbReference>
<evidence type="ECO:0000256" key="21">
    <source>
        <dbReference type="SAM" id="SignalP"/>
    </source>
</evidence>
<evidence type="ECO:0000256" key="17">
    <source>
        <dbReference type="ARBA" id="ARBA00023180"/>
    </source>
</evidence>
<dbReference type="OrthoDB" id="9769665at2"/>
<keyword evidence="14" id="KW-0333">Golgi apparatus</keyword>
<feature type="signal peptide" evidence="21">
    <location>
        <begin position="1"/>
        <end position="18"/>
    </location>
</feature>
<dbReference type="GO" id="GO:0070573">
    <property type="term" value="F:metallodipeptidase activity"/>
    <property type="evidence" value="ECO:0007669"/>
    <property type="project" value="InterPro"/>
</dbReference>
<keyword evidence="12" id="KW-0256">Endoplasmic reticulum</keyword>
<evidence type="ECO:0000256" key="6">
    <source>
        <dbReference type="ARBA" id="ARBA00022525"/>
    </source>
</evidence>
<keyword evidence="18" id="KW-0458">Lysosome</keyword>
<keyword evidence="9" id="KW-0479">Metal-binding</keyword>
<feature type="chain" id="PRO_5011551550" description="Carboxypeptidase Q" evidence="21">
    <location>
        <begin position="19"/>
        <end position="471"/>
    </location>
</feature>
<dbReference type="Proteomes" id="UP000199603">
    <property type="component" value="Unassembled WGS sequence"/>
</dbReference>
<accession>A0A1G6U9F0</accession>
<evidence type="ECO:0000256" key="2">
    <source>
        <dbReference type="ARBA" id="ARBA00004371"/>
    </source>
</evidence>
<proteinExistence type="predicted"/>
<evidence type="ECO:0000256" key="3">
    <source>
        <dbReference type="ARBA" id="ARBA00004555"/>
    </source>
</evidence>
<keyword evidence="8" id="KW-0645">Protease</keyword>
<evidence type="ECO:0000256" key="15">
    <source>
        <dbReference type="ARBA" id="ARBA00023049"/>
    </source>
</evidence>
<keyword evidence="15" id="KW-0482">Metalloprotease</keyword>
<gene>
    <name evidence="23" type="ORF">SAMN04488509_102205</name>
</gene>
<dbReference type="STRING" id="265719.SAMN04488509_102205"/>
<evidence type="ECO:0000256" key="12">
    <source>
        <dbReference type="ARBA" id="ARBA00022824"/>
    </source>
</evidence>
<evidence type="ECO:0000256" key="4">
    <source>
        <dbReference type="ARBA" id="ARBA00004613"/>
    </source>
</evidence>
<evidence type="ECO:0000256" key="20">
    <source>
        <dbReference type="ARBA" id="ARBA00033328"/>
    </source>
</evidence>
<dbReference type="GO" id="GO:0046872">
    <property type="term" value="F:metal ion binding"/>
    <property type="evidence" value="ECO:0007669"/>
    <property type="project" value="UniProtKB-KW"/>
</dbReference>
<dbReference type="PANTHER" id="PTHR12053:SF3">
    <property type="entry name" value="CARBOXYPEPTIDASE Q"/>
    <property type="match status" value="1"/>
</dbReference>
<dbReference type="AlphaFoldDB" id="A0A1G6U9F0"/>
<evidence type="ECO:0000259" key="22">
    <source>
        <dbReference type="Pfam" id="PF04389"/>
    </source>
</evidence>
<keyword evidence="17" id="KW-0325">Glycoprotein</keyword>
<dbReference type="InterPro" id="IPR007484">
    <property type="entry name" value="Peptidase_M28"/>
</dbReference>
<evidence type="ECO:0000256" key="8">
    <source>
        <dbReference type="ARBA" id="ARBA00022670"/>
    </source>
</evidence>
<dbReference type="Gene3D" id="3.50.30.30">
    <property type="match status" value="1"/>
</dbReference>
<dbReference type="EMBL" id="FNAG01000002">
    <property type="protein sequence ID" value="SDD37326.1"/>
    <property type="molecule type" value="Genomic_DNA"/>
</dbReference>
<evidence type="ECO:0000313" key="23">
    <source>
        <dbReference type="EMBL" id="SDD37326.1"/>
    </source>
</evidence>
<evidence type="ECO:0000256" key="13">
    <source>
        <dbReference type="ARBA" id="ARBA00022833"/>
    </source>
</evidence>
<organism evidence="23 24">
    <name type="scientific">Aquimonas voraii</name>
    <dbReference type="NCBI Taxonomy" id="265719"/>
    <lineage>
        <taxon>Bacteria</taxon>
        <taxon>Pseudomonadati</taxon>
        <taxon>Pseudomonadota</taxon>
        <taxon>Gammaproteobacteria</taxon>
        <taxon>Lysobacterales</taxon>
        <taxon>Lysobacteraceae</taxon>
        <taxon>Aquimonas</taxon>
    </lineage>
</organism>
<evidence type="ECO:0000313" key="24">
    <source>
        <dbReference type="Proteomes" id="UP000199603"/>
    </source>
</evidence>
<dbReference type="GO" id="GO:0005764">
    <property type="term" value="C:lysosome"/>
    <property type="evidence" value="ECO:0007669"/>
    <property type="project" value="UniProtKB-SubCell"/>
</dbReference>
<dbReference type="RefSeq" id="WP_091239945.1">
    <property type="nucleotide sequence ID" value="NZ_FNAG01000002.1"/>
</dbReference>
<evidence type="ECO:0000256" key="19">
    <source>
        <dbReference type="ARBA" id="ARBA00025833"/>
    </source>
</evidence>
<feature type="domain" description="Peptidase M28" evidence="22">
    <location>
        <begin position="264"/>
        <end position="451"/>
    </location>
</feature>
<name>A0A1G6U9F0_9GAMM</name>
<keyword evidence="16" id="KW-0865">Zymogen</keyword>
<keyword evidence="6" id="KW-0964">Secreted</keyword>
<evidence type="ECO:0000256" key="9">
    <source>
        <dbReference type="ARBA" id="ARBA00022723"/>
    </source>
</evidence>
<keyword evidence="13" id="KW-0862">Zinc</keyword>
<evidence type="ECO:0000256" key="10">
    <source>
        <dbReference type="ARBA" id="ARBA00022729"/>
    </source>
</evidence>
<keyword evidence="11" id="KW-0378">Hydrolase</keyword>
<dbReference type="PANTHER" id="PTHR12053">
    <property type="entry name" value="PROTEASE FAMILY M28 PLASMA GLUTAMATE CARBOXYPEPTIDASE-RELATED"/>
    <property type="match status" value="1"/>
</dbReference>
<evidence type="ECO:0000256" key="5">
    <source>
        <dbReference type="ARBA" id="ARBA00014116"/>
    </source>
</evidence>
<evidence type="ECO:0000256" key="14">
    <source>
        <dbReference type="ARBA" id="ARBA00023034"/>
    </source>
</evidence>
<evidence type="ECO:0000256" key="11">
    <source>
        <dbReference type="ARBA" id="ARBA00022801"/>
    </source>
</evidence>
<dbReference type="SUPFAM" id="SSF53187">
    <property type="entry name" value="Zn-dependent exopeptidases"/>
    <property type="match status" value="1"/>
</dbReference>
<sequence>MRLRVCLLAALLALNAHASEPASPVVAPLSAGSLANAAALRDKHVEAGAAYAIVESLTTEVGPRMAGTKADARAIEWALAKFGALGFDDVRIEPFSFPYWRRGHERGEILAPYPQPLAITALGGSIGTGGKPLEAEIVAFDSIAALQAAPTDAAEGKIVFISQRTQRARDGRGYGLSVIGRSSGAVEAAKKGAVGLIIRSISTNTDRFPHTGIMRYAEDVKQIPAAAVSNPDADLLTRMIERGQPVRIRLDIDAENRGEATSYNVIGDIRGRELPDEVVVIGGHLDSWDLGTGALDDGAGIGITMAAGAALLKLDQRPRRTVRVIAWGNEEQGLLGARAYAAAHAEQMAKHVIGAESDFGAGRIYALRAGVEPTYWPLLEQIAEVLAPLGIPFEREGGGPGPDVGPLVQRGVPWAQLAQDGMDYFDYHHTANDTLDKIDSEALDQQARAYAVFAYLAAEAESGFGRVSRQR</sequence>
<comment type="subunit">
    <text evidence="19">Homodimer. The monomeric form is inactive while the homodimer is active.</text>
</comment>
<evidence type="ECO:0000256" key="18">
    <source>
        <dbReference type="ARBA" id="ARBA00023228"/>
    </source>
</evidence>
<reference evidence="23 24" key="1">
    <citation type="submission" date="2016-10" db="EMBL/GenBank/DDBJ databases">
        <authorList>
            <person name="de Groot N.N."/>
        </authorList>
    </citation>
    <scope>NUCLEOTIDE SEQUENCE [LARGE SCALE GENOMIC DNA]</scope>
    <source>
        <strain evidence="23 24">DSM 16957</strain>
    </source>
</reference>
<keyword evidence="10 21" id="KW-0732">Signal</keyword>
<dbReference type="Gene3D" id="3.40.630.10">
    <property type="entry name" value="Zn peptidases"/>
    <property type="match status" value="1"/>
</dbReference>
<dbReference type="Pfam" id="PF04389">
    <property type="entry name" value="Peptidase_M28"/>
    <property type="match status" value="1"/>
</dbReference>
<evidence type="ECO:0000256" key="7">
    <source>
        <dbReference type="ARBA" id="ARBA00022645"/>
    </source>
</evidence>
<evidence type="ECO:0000256" key="16">
    <source>
        <dbReference type="ARBA" id="ARBA00023145"/>
    </source>
</evidence>